<dbReference type="Gene3D" id="1.20.1250.20">
    <property type="entry name" value="MFS general substrate transporter like domains"/>
    <property type="match status" value="1"/>
</dbReference>
<keyword evidence="3 6" id="KW-0812">Transmembrane</keyword>
<dbReference type="Proteomes" id="UP001501442">
    <property type="component" value="Unassembled WGS sequence"/>
</dbReference>
<sequence length="410" mass="42272">MRAVFRVPAFRLLFAGLAASMAGDALLVLVYAIWVKSLTGSNGAAGLVTLFIAVPYVLAPLGGWLVDRFRHRPFLVVANLASALMLVPLFAVRDAADLWIIYTVAALYGISSVTVAAALSGLLKELLSDDLLADANGTLQTVKEGLRLGGPLAGAALFAALGGAAVAAIDAVTFLIAAVAIARMSLHEEPPVPSGLHWLSELTAGLSHIRTEAALRRMTIATATGFLVIGVNESALFAVVGQGLHRPPEFVGVLASAQGVGAIAGGLWAGRLARGVGELAAIAIGMAAIGLGDALIALPWLPVILLGKVIAGLGLTTMITGFTTVIQRHTPSPLIGRVSTAAETLVSGPQAISIAAGAALVSVVDYRLLLVVVTIGMLTAAAYLWLARRLTAPLPSRVRSARLKPDLRRP</sequence>
<feature type="transmembrane region" description="Helical" evidence="6">
    <location>
        <begin position="46"/>
        <end position="66"/>
    </location>
</feature>
<feature type="domain" description="Major facilitator superfamily (MFS) profile" evidence="7">
    <location>
        <begin position="1"/>
        <end position="189"/>
    </location>
</feature>
<dbReference type="InterPro" id="IPR036259">
    <property type="entry name" value="MFS_trans_sf"/>
</dbReference>
<dbReference type="InterPro" id="IPR020846">
    <property type="entry name" value="MFS_dom"/>
</dbReference>
<protein>
    <submittedName>
        <fullName evidence="8">MFS transporter</fullName>
    </submittedName>
</protein>
<evidence type="ECO:0000256" key="1">
    <source>
        <dbReference type="ARBA" id="ARBA00004651"/>
    </source>
</evidence>
<feature type="transmembrane region" description="Helical" evidence="6">
    <location>
        <begin position="338"/>
        <end position="360"/>
    </location>
</feature>
<evidence type="ECO:0000259" key="7">
    <source>
        <dbReference type="PROSITE" id="PS50850"/>
    </source>
</evidence>
<evidence type="ECO:0000313" key="9">
    <source>
        <dbReference type="Proteomes" id="UP001501442"/>
    </source>
</evidence>
<feature type="transmembrane region" description="Helical" evidence="6">
    <location>
        <begin position="155"/>
        <end position="181"/>
    </location>
</feature>
<feature type="transmembrane region" description="Helical" evidence="6">
    <location>
        <begin position="99"/>
        <end position="123"/>
    </location>
</feature>
<comment type="caution">
    <text evidence="8">The sequence shown here is derived from an EMBL/GenBank/DDBJ whole genome shotgun (WGS) entry which is preliminary data.</text>
</comment>
<evidence type="ECO:0000256" key="3">
    <source>
        <dbReference type="ARBA" id="ARBA00022692"/>
    </source>
</evidence>
<dbReference type="Pfam" id="PF07690">
    <property type="entry name" value="MFS_1"/>
    <property type="match status" value="1"/>
</dbReference>
<gene>
    <name evidence="8" type="ORF">GCM10023196_061380</name>
</gene>
<organism evidence="8 9">
    <name type="scientific">Actinoallomurus vinaceus</name>
    <dbReference type="NCBI Taxonomy" id="1080074"/>
    <lineage>
        <taxon>Bacteria</taxon>
        <taxon>Bacillati</taxon>
        <taxon>Actinomycetota</taxon>
        <taxon>Actinomycetes</taxon>
        <taxon>Streptosporangiales</taxon>
        <taxon>Thermomonosporaceae</taxon>
        <taxon>Actinoallomurus</taxon>
    </lineage>
</organism>
<keyword evidence="4 6" id="KW-1133">Transmembrane helix</keyword>
<dbReference type="RefSeq" id="WP_345434582.1">
    <property type="nucleotide sequence ID" value="NZ_BAABHK010000009.1"/>
</dbReference>
<feature type="transmembrane region" description="Helical" evidence="6">
    <location>
        <begin position="12"/>
        <end position="34"/>
    </location>
</feature>
<feature type="transmembrane region" description="Helical" evidence="6">
    <location>
        <begin position="220"/>
        <end position="244"/>
    </location>
</feature>
<evidence type="ECO:0000256" key="5">
    <source>
        <dbReference type="ARBA" id="ARBA00023136"/>
    </source>
</evidence>
<evidence type="ECO:0000313" key="8">
    <source>
        <dbReference type="EMBL" id="GAA4631543.1"/>
    </source>
</evidence>
<accession>A0ABP8UJJ8</accession>
<proteinExistence type="predicted"/>
<dbReference type="SUPFAM" id="SSF103473">
    <property type="entry name" value="MFS general substrate transporter"/>
    <property type="match status" value="1"/>
</dbReference>
<dbReference type="PROSITE" id="PS50850">
    <property type="entry name" value="MFS"/>
    <property type="match status" value="1"/>
</dbReference>
<keyword evidence="2" id="KW-1003">Cell membrane</keyword>
<evidence type="ECO:0000256" key="6">
    <source>
        <dbReference type="SAM" id="Phobius"/>
    </source>
</evidence>
<reference evidence="9" key="1">
    <citation type="journal article" date="2019" name="Int. J. Syst. Evol. Microbiol.">
        <title>The Global Catalogue of Microorganisms (GCM) 10K type strain sequencing project: providing services to taxonomists for standard genome sequencing and annotation.</title>
        <authorList>
            <consortium name="The Broad Institute Genomics Platform"/>
            <consortium name="The Broad Institute Genome Sequencing Center for Infectious Disease"/>
            <person name="Wu L."/>
            <person name="Ma J."/>
        </authorList>
    </citation>
    <scope>NUCLEOTIDE SEQUENCE [LARGE SCALE GENOMIC DNA]</scope>
    <source>
        <strain evidence="9">JCM 17939</strain>
    </source>
</reference>
<name>A0ABP8UJJ8_9ACTN</name>
<feature type="transmembrane region" description="Helical" evidence="6">
    <location>
        <begin position="276"/>
        <end position="298"/>
    </location>
</feature>
<feature type="transmembrane region" description="Helical" evidence="6">
    <location>
        <begin position="250"/>
        <end position="269"/>
    </location>
</feature>
<feature type="transmembrane region" description="Helical" evidence="6">
    <location>
        <begin position="366"/>
        <end position="387"/>
    </location>
</feature>
<evidence type="ECO:0000256" key="4">
    <source>
        <dbReference type="ARBA" id="ARBA00022989"/>
    </source>
</evidence>
<keyword evidence="5 6" id="KW-0472">Membrane</keyword>
<comment type="subcellular location">
    <subcellularLocation>
        <location evidence="1">Cell membrane</location>
        <topology evidence="1">Multi-pass membrane protein</topology>
    </subcellularLocation>
</comment>
<dbReference type="PANTHER" id="PTHR23513:SF6">
    <property type="entry name" value="MAJOR FACILITATOR SUPERFAMILY ASSOCIATED DOMAIN-CONTAINING PROTEIN"/>
    <property type="match status" value="1"/>
</dbReference>
<dbReference type="PANTHER" id="PTHR23513">
    <property type="entry name" value="INTEGRAL MEMBRANE EFFLUX PROTEIN-RELATED"/>
    <property type="match status" value="1"/>
</dbReference>
<keyword evidence="9" id="KW-1185">Reference proteome</keyword>
<feature type="transmembrane region" description="Helical" evidence="6">
    <location>
        <begin position="304"/>
        <end position="326"/>
    </location>
</feature>
<dbReference type="EMBL" id="BAABHK010000009">
    <property type="protein sequence ID" value="GAA4631543.1"/>
    <property type="molecule type" value="Genomic_DNA"/>
</dbReference>
<evidence type="ECO:0000256" key="2">
    <source>
        <dbReference type="ARBA" id="ARBA00022475"/>
    </source>
</evidence>
<dbReference type="CDD" id="cd06173">
    <property type="entry name" value="MFS_MefA_like"/>
    <property type="match status" value="1"/>
</dbReference>
<dbReference type="InterPro" id="IPR011701">
    <property type="entry name" value="MFS"/>
</dbReference>